<proteinExistence type="inferred from homology"/>
<dbReference type="AlphaFoldDB" id="A0AAN8T5P6"/>
<evidence type="ECO:0000256" key="5">
    <source>
        <dbReference type="ARBA" id="ARBA00023136"/>
    </source>
</evidence>
<feature type="transmembrane region" description="Helical" evidence="7">
    <location>
        <begin position="108"/>
        <end position="131"/>
    </location>
</feature>
<dbReference type="GO" id="GO:0022857">
    <property type="term" value="F:transmembrane transporter activity"/>
    <property type="evidence" value="ECO:0007669"/>
    <property type="project" value="InterPro"/>
</dbReference>
<evidence type="ECO:0000313" key="9">
    <source>
        <dbReference type="Proteomes" id="UP001371456"/>
    </source>
</evidence>
<keyword evidence="4 7" id="KW-1133">Transmembrane helix</keyword>
<dbReference type="InterPro" id="IPR005828">
    <property type="entry name" value="MFS_sugar_transport-like"/>
</dbReference>
<keyword evidence="9" id="KW-1185">Reference proteome</keyword>
<evidence type="ECO:0000256" key="4">
    <source>
        <dbReference type="ARBA" id="ARBA00022989"/>
    </source>
</evidence>
<gene>
    <name evidence="8" type="ORF">RDI58_024354</name>
</gene>
<evidence type="ECO:0000256" key="7">
    <source>
        <dbReference type="SAM" id="Phobius"/>
    </source>
</evidence>
<evidence type="ECO:0000256" key="1">
    <source>
        <dbReference type="ARBA" id="ARBA00004141"/>
    </source>
</evidence>
<dbReference type="EMBL" id="JBANQN010000010">
    <property type="protein sequence ID" value="KAK6777636.1"/>
    <property type="molecule type" value="Genomic_DNA"/>
</dbReference>
<comment type="caution">
    <text evidence="8">The sequence shown here is derived from an EMBL/GenBank/DDBJ whole genome shotgun (WGS) entry which is preliminary data.</text>
</comment>
<name>A0AAN8T5P6_SOLBU</name>
<keyword evidence="3 7" id="KW-0812">Transmembrane</keyword>
<dbReference type="InterPro" id="IPR036259">
    <property type="entry name" value="MFS_trans_sf"/>
</dbReference>
<protein>
    <submittedName>
        <fullName evidence="8">Uncharacterized protein</fullName>
    </submittedName>
</protein>
<dbReference type="GO" id="GO:0016020">
    <property type="term" value="C:membrane"/>
    <property type="evidence" value="ECO:0007669"/>
    <property type="project" value="UniProtKB-SubCell"/>
</dbReference>
<accession>A0AAN8T5P6</accession>
<evidence type="ECO:0000313" key="8">
    <source>
        <dbReference type="EMBL" id="KAK6777636.1"/>
    </source>
</evidence>
<dbReference type="Proteomes" id="UP001371456">
    <property type="component" value="Unassembled WGS sequence"/>
</dbReference>
<organism evidence="8 9">
    <name type="scientific">Solanum bulbocastanum</name>
    <name type="common">Wild potato</name>
    <dbReference type="NCBI Taxonomy" id="147425"/>
    <lineage>
        <taxon>Eukaryota</taxon>
        <taxon>Viridiplantae</taxon>
        <taxon>Streptophyta</taxon>
        <taxon>Embryophyta</taxon>
        <taxon>Tracheophyta</taxon>
        <taxon>Spermatophyta</taxon>
        <taxon>Magnoliopsida</taxon>
        <taxon>eudicotyledons</taxon>
        <taxon>Gunneridae</taxon>
        <taxon>Pentapetalae</taxon>
        <taxon>asterids</taxon>
        <taxon>lamiids</taxon>
        <taxon>Solanales</taxon>
        <taxon>Solanaceae</taxon>
        <taxon>Solanoideae</taxon>
        <taxon>Solaneae</taxon>
        <taxon>Solanum</taxon>
    </lineage>
</organism>
<dbReference type="Gene3D" id="1.20.1250.20">
    <property type="entry name" value="MFS general substrate transporter like domains"/>
    <property type="match status" value="1"/>
</dbReference>
<feature type="transmembrane region" description="Helical" evidence="7">
    <location>
        <begin position="12"/>
        <end position="34"/>
    </location>
</feature>
<evidence type="ECO:0000256" key="6">
    <source>
        <dbReference type="ARBA" id="ARBA00044504"/>
    </source>
</evidence>
<dbReference type="PANTHER" id="PTHR23511:SF5">
    <property type="entry name" value="MAJOR FACILITATOR-TYPE TRANSPORTER HXNZ-RELATED"/>
    <property type="match status" value="1"/>
</dbReference>
<evidence type="ECO:0000256" key="3">
    <source>
        <dbReference type="ARBA" id="ARBA00022692"/>
    </source>
</evidence>
<reference evidence="8 9" key="1">
    <citation type="submission" date="2024-02" db="EMBL/GenBank/DDBJ databases">
        <title>de novo genome assembly of Solanum bulbocastanum strain 11H21.</title>
        <authorList>
            <person name="Hosaka A.J."/>
        </authorList>
    </citation>
    <scope>NUCLEOTIDE SEQUENCE [LARGE SCALE GENOMIC DNA]</scope>
    <source>
        <tissue evidence="8">Young leaves</tissue>
    </source>
</reference>
<keyword evidence="2" id="KW-0813">Transport</keyword>
<evidence type="ECO:0000256" key="2">
    <source>
        <dbReference type="ARBA" id="ARBA00022448"/>
    </source>
</evidence>
<comment type="subcellular location">
    <subcellularLocation>
        <location evidence="1">Membrane</location>
        <topology evidence="1">Multi-pass membrane protein</topology>
    </subcellularLocation>
</comment>
<dbReference type="Pfam" id="PF00083">
    <property type="entry name" value="Sugar_tr"/>
    <property type="match status" value="1"/>
</dbReference>
<sequence>MLQMIMPRLGWRWPLALSSIPSFAELLLFVFTVVSPRYLCAMGRASDACDILKKIAVVNKAQLPPGKLVSSQLTKELHSPGKNKISSVKSGFSSLLVLLSPALRRNTLLIWVVYIGTNSSYYAIILLTSLFSSEQCQHSLIAFHTKDDQSLFTNVLINSLAGKPNFLYFSHIHPN</sequence>
<comment type="similarity">
    <text evidence="6">Belongs to the major facilitator superfamily. Phosphate:H(+) symporter (TC 2.A.1.9) family.</text>
</comment>
<dbReference type="SUPFAM" id="SSF103473">
    <property type="entry name" value="MFS general substrate transporter"/>
    <property type="match status" value="1"/>
</dbReference>
<dbReference type="PANTHER" id="PTHR23511">
    <property type="entry name" value="SYNAPTIC VESICLE GLYCOPROTEIN 2"/>
    <property type="match status" value="1"/>
</dbReference>
<keyword evidence="5 7" id="KW-0472">Membrane</keyword>